<dbReference type="EMBL" id="CAJVPI010004686">
    <property type="protein sequence ID" value="CAG8669442.1"/>
    <property type="molecule type" value="Genomic_DNA"/>
</dbReference>
<feature type="non-terminal residue" evidence="1">
    <location>
        <position position="1"/>
    </location>
</feature>
<comment type="caution">
    <text evidence="1">The sequence shown here is derived from an EMBL/GenBank/DDBJ whole genome shotgun (WGS) entry which is preliminary data.</text>
</comment>
<gene>
    <name evidence="1" type="ORF">PBRASI_LOCUS11224</name>
</gene>
<dbReference type="AlphaFoldDB" id="A0A9N9HAH0"/>
<keyword evidence="2" id="KW-1185">Reference proteome</keyword>
<organism evidence="1 2">
    <name type="scientific">Paraglomus brasilianum</name>
    <dbReference type="NCBI Taxonomy" id="144538"/>
    <lineage>
        <taxon>Eukaryota</taxon>
        <taxon>Fungi</taxon>
        <taxon>Fungi incertae sedis</taxon>
        <taxon>Mucoromycota</taxon>
        <taxon>Glomeromycotina</taxon>
        <taxon>Glomeromycetes</taxon>
        <taxon>Paraglomerales</taxon>
        <taxon>Paraglomeraceae</taxon>
        <taxon>Paraglomus</taxon>
    </lineage>
</organism>
<name>A0A9N9HAH0_9GLOM</name>
<reference evidence="1" key="1">
    <citation type="submission" date="2021-06" db="EMBL/GenBank/DDBJ databases">
        <authorList>
            <person name="Kallberg Y."/>
            <person name="Tangrot J."/>
            <person name="Rosling A."/>
        </authorList>
    </citation>
    <scope>NUCLEOTIDE SEQUENCE</scope>
    <source>
        <strain evidence="1">BR232B</strain>
    </source>
</reference>
<evidence type="ECO:0000313" key="2">
    <source>
        <dbReference type="Proteomes" id="UP000789739"/>
    </source>
</evidence>
<proteinExistence type="predicted"/>
<feature type="non-terminal residue" evidence="1">
    <location>
        <position position="48"/>
    </location>
</feature>
<accession>A0A9N9HAH0</accession>
<sequence length="48" mass="5585">CGWIRALAQFHNVNYVHELLYSNVEDTREMVALPSDLMYDLECQINLG</sequence>
<dbReference type="Proteomes" id="UP000789739">
    <property type="component" value="Unassembled WGS sequence"/>
</dbReference>
<protein>
    <submittedName>
        <fullName evidence="1">2704_t:CDS:1</fullName>
    </submittedName>
</protein>
<evidence type="ECO:0000313" key="1">
    <source>
        <dbReference type="EMBL" id="CAG8669442.1"/>
    </source>
</evidence>